<proteinExistence type="predicted"/>
<accession>A0ABR2HZ93</accession>
<gene>
    <name evidence="2" type="ORF">PGQ11_011313</name>
</gene>
<evidence type="ECO:0000313" key="3">
    <source>
        <dbReference type="Proteomes" id="UP001390339"/>
    </source>
</evidence>
<dbReference type="EMBL" id="JAPCWZ010000007">
    <property type="protein sequence ID" value="KAK8855401.1"/>
    <property type="molecule type" value="Genomic_DNA"/>
</dbReference>
<dbReference type="Proteomes" id="UP001390339">
    <property type="component" value="Unassembled WGS sequence"/>
</dbReference>
<evidence type="ECO:0000313" key="2">
    <source>
        <dbReference type="EMBL" id="KAK8855401.1"/>
    </source>
</evidence>
<evidence type="ECO:0000256" key="1">
    <source>
        <dbReference type="SAM" id="MobiDB-lite"/>
    </source>
</evidence>
<feature type="compositionally biased region" description="Low complexity" evidence="1">
    <location>
        <begin position="17"/>
        <end position="33"/>
    </location>
</feature>
<feature type="region of interest" description="Disordered" evidence="1">
    <location>
        <begin position="1"/>
        <end position="49"/>
    </location>
</feature>
<comment type="caution">
    <text evidence="2">The sequence shown here is derived from an EMBL/GenBank/DDBJ whole genome shotgun (WGS) entry which is preliminary data.</text>
</comment>
<name>A0ABR2HZ93_9PEZI</name>
<protein>
    <submittedName>
        <fullName evidence="2">Uncharacterized protein</fullName>
    </submittedName>
</protein>
<sequence>MPSRLSFLAPQASSQRSGSSADVSRDSSSTLSFDFKHDEQRRKEDTKASIEQCMKAARKNALKQWS</sequence>
<reference evidence="2 3" key="1">
    <citation type="journal article" date="2024" name="IMA Fungus">
        <title>Apiospora arundinis, a panoply of carbohydrate-active enzymes and secondary metabolites.</title>
        <authorList>
            <person name="Sorensen T."/>
            <person name="Petersen C."/>
            <person name="Muurmann A.T."/>
            <person name="Christiansen J.V."/>
            <person name="Brundto M.L."/>
            <person name="Overgaard C.K."/>
            <person name="Boysen A.T."/>
            <person name="Wollenberg R.D."/>
            <person name="Larsen T.O."/>
            <person name="Sorensen J.L."/>
            <person name="Nielsen K.L."/>
            <person name="Sondergaard T.E."/>
        </authorList>
    </citation>
    <scope>NUCLEOTIDE SEQUENCE [LARGE SCALE GENOMIC DNA]</scope>
    <source>
        <strain evidence="2 3">AAU 773</strain>
    </source>
</reference>
<keyword evidence="3" id="KW-1185">Reference proteome</keyword>
<organism evidence="2 3">
    <name type="scientific">Apiospora arundinis</name>
    <dbReference type="NCBI Taxonomy" id="335852"/>
    <lineage>
        <taxon>Eukaryota</taxon>
        <taxon>Fungi</taxon>
        <taxon>Dikarya</taxon>
        <taxon>Ascomycota</taxon>
        <taxon>Pezizomycotina</taxon>
        <taxon>Sordariomycetes</taxon>
        <taxon>Xylariomycetidae</taxon>
        <taxon>Amphisphaeriales</taxon>
        <taxon>Apiosporaceae</taxon>
        <taxon>Apiospora</taxon>
    </lineage>
</organism>
<feature type="compositionally biased region" description="Basic and acidic residues" evidence="1">
    <location>
        <begin position="34"/>
        <end position="48"/>
    </location>
</feature>